<comment type="subcellular location">
    <subcellularLocation>
        <location evidence="1">Cell outer membrane</location>
    </subcellularLocation>
</comment>
<evidence type="ECO:0000256" key="6">
    <source>
        <dbReference type="ARBA" id="ARBA00023136"/>
    </source>
</evidence>
<dbReference type="GO" id="GO:0015288">
    <property type="term" value="F:porin activity"/>
    <property type="evidence" value="ECO:0007669"/>
    <property type="project" value="TreeGrafter"/>
</dbReference>
<dbReference type="Pfam" id="PF02321">
    <property type="entry name" value="OEP"/>
    <property type="match status" value="2"/>
</dbReference>
<keyword evidence="5" id="KW-0812">Transmembrane</keyword>
<evidence type="ECO:0000256" key="3">
    <source>
        <dbReference type="ARBA" id="ARBA00022448"/>
    </source>
</evidence>
<evidence type="ECO:0000256" key="4">
    <source>
        <dbReference type="ARBA" id="ARBA00022452"/>
    </source>
</evidence>
<keyword evidence="7" id="KW-0998">Cell outer membrane</keyword>
<keyword evidence="4" id="KW-1134">Transmembrane beta strand</keyword>
<evidence type="ECO:0000256" key="7">
    <source>
        <dbReference type="ARBA" id="ARBA00023237"/>
    </source>
</evidence>
<dbReference type="GO" id="GO:0009279">
    <property type="term" value="C:cell outer membrane"/>
    <property type="evidence" value="ECO:0007669"/>
    <property type="project" value="UniProtKB-SubCell"/>
</dbReference>
<dbReference type="GO" id="GO:1990281">
    <property type="term" value="C:efflux pump complex"/>
    <property type="evidence" value="ECO:0007669"/>
    <property type="project" value="TreeGrafter"/>
</dbReference>
<dbReference type="KEGG" id="llu:AKJ09_02178"/>
<evidence type="ECO:0000313" key="9">
    <source>
        <dbReference type="EMBL" id="AKU95514.1"/>
    </source>
</evidence>
<sequence length="465" mass="49889">MLAPSRRPSRPRRTAAFAFIVVAASSSKAFAASPERSLGIGAPQAIGFDDAIERAISRYPSARAAEADVERARADFARARSQSMPALNGSLSHLGVDSVSLDGQATRIGLASNQAQLSLSVPLFDPRAWADWSEGKEKIEVADARLSNERRRVALAAGRAWTAVLAADHVLALHEEALRTAEAHRTFTVGRVSGGIGTELDVVRANKEVESVRGLVELATSDCVRAREILGVLTGVNGAVDVRADDTGEISADAKSSMSVGVASGARIDHRPDVVAARVAHESARNERKHSYTDYLPSMRLDADAFYQDEPTPILPVSGVGYIVKLTLSVPIYDGGLRPARSRARRADEAAASARLEEVTRSARAEARIDGDRLKHAELAWDDARKAATLARRTVDLTRQRYADGLGTDLDVIDALRESRNSDIAAAVAEQTVLVARLDWLAAEGVLPTLSRDAHGSRHESKGTY</sequence>
<protein>
    <submittedName>
        <fullName evidence="9">Heavy metal RND efflux outer membrane protein, CzcC family</fullName>
    </submittedName>
</protein>
<dbReference type="GO" id="GO:0015562">
    <property type="term" value="F:efflux transmembrane transporter activity"/>
    <property type="evidence" value="ECO:0007669"/>
    <property type="project" value="InterPro"/>
</dbReference>
<dbReference type="SUPFAM" id="SSF56954">
    <property type="entry name" value="Outer membrane efflux proteins (OEP)"/>
    <property type="match status" value="1"/>
</dbReference>
<dbReference type="AlphaFoldDB" id="A0A0K1PQX1"/>
<feature type="signal peptide" evidence="8">
    <location>
        <begin position="1"/>
        <end position="31"/>
    </location>
</feature>
<evidence type="ECO:0000256" key="5">
    <source>
        <dbReference type="ARBA" id="ARBA00022692"/>
    </source>
</evidence>
<dbReference type="RefSeq" id="WP_146646951.1">
    <property type="nucleotide sequence ID" value="NZ_CP012333.1"/>
</dbReference>
<organism evidence="9 10">
    <name type="scientific">Labilithrix luteola</name>
    <dbReference type="NCBI Taxonomy" id="1391654"/>
    <lineage>
        <taxon>Bacteria</taxon>
        <taxon>Pseudomonadati</taxon>
        <taxon>Myxococcota</taxon>
        <taxon>Polyangia</taxon>
        <taxon>Polyangiales</taxon>
        <taxon>Labilitrichaceae</taxon>
        <taxon>Labilithrix</taxon>
    </lineage>
</organism>
<evidence type="ECO:0000256" key="2">
    <source>
        <dbReference type="ARBA" id="ARBA00007613"/>
    </source>
</evidence>
<accession>A0A0K1PQX1</accession>
<comment type="similarity">
    <text evidence="2">Belongs to the outer membrane factor (OMF) (TC 1.B.17) family.</text>
</comment>
<feature type="chain" id="PRO_5005466184" evidence="8">
    <location>
        <begin position="32"/>
        <end position="465"/>
    </location>
</feature>
<evidence type="ECO:0000256" key="8">
    <source>
        <dbReference type="SAM" id="SignalP"/>
    </source>
</evidence>
<reference evidence="9 10" key="1">
    <citation type="submission" date="2015-08" db="EMBL/GenBank/DDBJ databases">
        <authorList>
            <person name="Babu N.S."/>
            <person name="Beckwith C.J."/>
            <person name="Beseler K.G."/>
            <person name="Brison A."/>
            <person name="Carone J.V."/>
            <person name="Caskin T.P."/>
            <person name="Diamond M."/>
            <person name="Durham M.E."/>
            <person name="Foxe J.M."/>
            <person name="Go M."/>
            <person name="Henderson B.A."/>
            <person name="Jones I.B."/>
            <person name="McGettigan J.A."/>
            <person name="Micheletti S.J."/>
            <person name="Nasrallah M.E."/>
            <person name="Ortiz D."/>
            <person name="Piller C.R."/>
            <person name="Privatt S.R."/>
            <person name="Schneider S.L."/>
            <person name="Sharp S."/>
            <person name="Smith T.C."/>
            <person name="Stanton J.D."/>
            <person name="Ullery H.E."/>
            <person name="Wilson R.J."/>
            <person name="Serrano M.G."/>
            <person name="Buck G."/>
            <person name="Lee V."/>
            <person name="Wang Y."/>
            <person name="Carvalho R."/>
            <person name="Voegtly L."/>
            <person name="Shi R."/>
            <person name="Duckworth R."/>
            <person name="Johnson A."/>
            <person name="Loviza R."/>
            <person name="Walstead R."/>
            <person name="Shah Z."/>
            <person name="Kiflezghi M."/>
            <person name="Wade K."/>
            <person name="Ball S.L."/>
            <person name="Bradley K.W."/>
            <person name="Asai D.J."/>
            <person name="Bowman C.A."/>
            <person name="Russell D.A."/>
            <person name="Pope W.H."/>
            <person name="Jacobs-Sera D."/>
            <person name="Hendrix R.W."/>
            <person name="Hatfull G.F."/>
        </authorList>
    </citation>
    <scope>NUCLEOTIDE SEQUENCE [LARGE SCALE GENOMIC DNA]</scope>
    <source>
        <strain evidence="9 10">DSM 27648</strain>
    </source>
</reference>
<dbReference type="Gene3D" id="1.20.1600.10">
    <property type="entry name" value="Outer membrane efflux proteins (OEP)"/>
    <property type="match status" value="1"/>
</dbReference>
<dbReference type="InterPro" id="IPR051906">
    <property type="entry name" value="TolC-like"/>
</dbReference>
<dbReference type="Proteomes" id="UP000064967">
    <property type="component" value="Chromosome"/>
</dbReference>
<dbReference type="InterPro" id="IPR003423">
    <property type="entry name" value="OMP_efflux"/>
</dbReference>
<dbReference type="EMBL" id="CP012333">
    <property type="protein sequence ID" value="AKU95514.1"/>
    <property type="molecule type" value="Genomic_DNA"/>
</dbReference>
<evidence type="ECO:0000256" key="1">
    <source>
        <dbReference type="ARBA" id="ARBA00004442"/>
    </source>
</evidence>
<dbReference type="OrthoDB" id="6395775at2"/>
<keyword evidence="8" id="KW-0732">Signal</keyword>
<keyword evidence="3" id="KW-0813">Transport</keyword>
<keyword evidence="6" id="KW-0472">Membrane</keyword>
<keyword evidence="10" id="KW-1185">Reference proteome</keyword>
<gene>
    <name evidence="9" type="ORF">AKJ09_02178</name>
</gene>
<evidence type="ECO:0000313" key="10">
    <source>
        <dbReference type="Proteomes" id="UP000064967"/>
    </source>
</evidence>
<dbReference type="PANTHER" id="PTHR30026:SF20">
    <property type="entry name" value="OUTER MEMBRANE PROTEIN TOLC"/>
    <property type="match status" value="1"/>
</dbReference>
<dbReference type="STRING" id="1391654.AKJ09_02178"/>
<proteinExistence type="inferred from homology"/>
<dbReference type="PANTHER" id="PTHR30026">
    <property type="entry name" value="OUTER MEMBRANE PROTEIN TOLC"/>
    <property type="match status" value="1"/>
</dbReference>
<name>A0A0K1PQX1_9BACT</name>